<dbReference type="PROSITE" id="PS50157">
    <property type="entry name" value="ZINC_FINGER_C2H2_2"/>
    <property type="match status" value="1"/>
</dbReference>
<dbReference type="Gene3D" id="3.30.160.60">
    <property type="entry name" value="Classic Zinc Finger"/>
    <property type="match status" value="1"/>
</dbReference>
<dbReference type="Proteomes" id="UP000887568">
    <property type="component" value="Unplaced"/>
</dbReference>
<sequence length="1062" mass="115638">MDDHSPEDITCGDDSSVGGPIRHHSKVNHPSPMDGAGDDDGHTVGNTSDHPVISVDNNGEPELDQAKESTQLPHREEPEHLLPDSIMPTHITRCDSACVQNNATHERQKSGEIAQEKQHPCSTSENSFAKVPDHAGLNVSPCGDCCKEDGKGKDSITAGDRPGDQKYSVEHLLQPSPNNSGQSKGLHCEDSENHPGCGSKTKHPVALEKHNFCRTKGYRFALLSKSQASGADVRERNAQFTAEGSESEMIPCSTVNTSPDQYQIDVVSHTPVGAETVPSSVNASTQENTICSSGHASPAVENATQGKGLTYQAGEAEELENDSYIHTDDSSRDREMKAEYEGGNSQDPTSSLCEKDLSETEAVNQLRPGVKIKVRNSPREEISSLCDSASDFVGAAVKQEPIDTRTIISPGTRRISPGRLSTSPGSKRLRPRNSPKQFTGKPVNFVSMEGKRLETLLRPKAKRKRVSSIGTKEPTPSPQQEQPSPTAPLEESNGSESPQANNDSDSSKSRKGKKSGQPVLVFHQVIPPRPRAPLREETPPESSSGLISSMLRNIAEQIQEPNTGDQTTTQQNTDADNRDLQHQAPLQQVPPNTHRPQISAPVQPGFRRRPQLRFSDYSNWFTSQNYLSRQGPNKQPEESGFLAWKRAKRTDEALSDQQRQPSWTNWPTNAEDRISASHGIHPIGAALSQVGGSSVRELLQRTNEPGPSGAGMSRLAEALRPGGNRVGSGVGVVPTATVAGVVGSSNFSFSHGQQDILRQYLTSHVELPTSTCQSITSSTIPTSVMDTQPVMTTQAHVEDCPPPRQVRSFRWPQSSHFHQPDHPNPTRKRVRLVSDESRHSPPTTLNDDVSSNHSTESSSSHRTVPSINRDQQTAPMAEPPDIKPDIKTLAGYKQPGASSTNPRQSDSSSSKSNFNTDSLIRHLLVQGTSSANSIPWEQRMQASASTCSDDHQIHVPTMAHDVPAADPTLQPGSSSGTEEETKSGVPVKRDSYTRLDLDTGQTQTTSYTCEHCDVIFSDSVMYILHMGCHGRRSAFECNQCGAVFRDKYEFTIHFIQGEHSPK</sequence>
<reference evidence="4" key="1">
    <citation type="submission" date="2022-11" db="UniProtKB">
        <authorList>
            <consortium name="EnsemblMetazoa"/>
        </authorList>
    </citation>
    <scope>IDENTIFICATION</scope>
</reference>
<dbReference type="EnsemblMetazoa" id="XM_038221770.1">
    <property type="protein sequence ID" value="XP_038077698.1"/>
    <property type="gene ID" value="LOC119745432"/>
</dbReference>
<feature type="region of interest" description="Disordered" evidence="2">
    <location>
        <begin position="314"/>
        <end position="361"/>
    </location>
</feature>
<dbReference type="OMA" id="HPSWTNW"/>
<dbReference type="InterPro" id="IPR028440">
    <property type="entry name" value="TRPS1"/>
</dbReference>
<feature type="compositionally biased region" description="Polar residues" evidence="2">
    <location>
        <begin position="343"/>
        <end position="352"/>
    </location>
</feature>
<dbReference type="AlphaFoldDB" id="A0A914BN32"/>
<evidence type="ECO:0000256" key="1">
    <source>
        <dbReference type="PROSITE-ProRule" id="PRU00042"/>
    </source>
</evidence>
<name>A0A914BN32_PATMI</name>
<protein>
    <recommendedName>
        <fullName evidence="3">C2H2-type domain-containing protein</fullName>
    </recommendedName>
</protein>
<feature type="compositionally biased region" description="Polar residues" evidence="2">
    <location>
        <begin position="492"/>
        <end position="502"/>
    </location>
</feature>
<keyword evidence="1" id="KW-0479">Metal-binding</keyword>
<evidence type="ECO:0000256" key="2">
    <source>
        <dbReference type="SAM" id="MobiDB-lite"/>
    </source>
</evidence>
<dbReference type="OrthoDB" id="5576026at2759"/>
<dbReference type="SUPFAM" id="SSF57667">
    <property type="entry name" value="beta-beta-alpha zinc fingers"/>
    <property type="match status" value="1"/>
</dbReference>
<proteinExistence type="predicted"/>
<dbReference type="GO" id="GO:0008270">
    <property type="term" value="F:zinc ion binding"/>
    <property type="evidence" value="ECO:0007669"/>
    <property type="project" value="UniProtKB-KW"/>
</dbReference>
<evidence type="ECO:0000313" key="4">
    <source>
        <dbReference type="EnsemblMetazoa" id="XP_038077698.1"/>
    </source>
</evidence>
<feature type="region of interest" description="Disordered" evidence="2">
    <location>
        <begin position="171"/>
        <end position="202"/>
    </location>
</feature>
<keyword evidence="1" id="KW-0863">Zinc-finger</keyword>
<dbReference type="RefSeq" id="XP_038077698.1">
    <property type="nucleotide sequence ID" value="XM_038221770.1"/>
</dbReference>
<organism evidence="4 5">
    <name type="scientific">Patiria miniata</name>
    <name type="common">Bat star</name>
    <name type="synonym">Asterina miniata</name>
    <dbReference type="NCBI Taxonomy" id="46514"/>
    <lineage>
        <taxon>Eukaryota</taxon>
        <taxon>Metazoa</taxon>
        <taxon>Echinodermata</taxon>
        <taxon>Eleutherozoa</taxon>
        <taxon>Asterozoa</taxon>
        <taxon>Asteroidea</taxon>
        <taxon>Valvatacea</taxon>
        <taxon>Valvatida</taxon>
        <taxon>Asterinidae</taxon>
        <taxon>Patiria</taxon>
    </lineage>
</organism>
<feature type="region of interest" description="Disordered" evidence="2">
    <location>
        <begin position="105"/>
        <end position="133"/>
    </location>
</feature>
<dbReference type="GeneID" id="119745432"/>
<feature type="region of interest" description="Disordered" evidence="2">
    <location>
        <begin position="1"/>
        <end position="77"/>
    </location>
</feature>
<dbReference type="SMART" id="SM00355">
    <property type="entry name" value="ZnF_C2H2"/>
    <property type="match status" value="2"/>
</dbReference>
<keyword evidence="1" id="KW-0862">Zinc</keyword>
<keyword evidence="5" id="KW-1185">Reference proteome</keyword>
<dbReference type="GO" id="GO:0003700">
    <property type="term" value="F:DNA-binding transcription factor activity"/>
    <property type="evidence" value="ECO:0007669"/>
    <property type="project" value="InterPro"/>
</dbReference>
<feature type="compositionally biased region" description="Low complexity" evidence="2">
    <location>
        <begin position="905"/>
        <end position="914"/>
    </location>
</feature>
<dbReference type="RefSeq" id="XP_038077699.1">
    <property type="nucleotide sequence ID" value="XM_038221771.1"/>
</dbReference>
<feature type="compositionally biased region" description="Low complexity" evidence="2">
    <location>
        <begin position="849"/>
        <end position="866"/>
    </location>
</feature>
<accession>A0A914BN32</accession>
<dbReference type="EnsemblMetazoa" id="XM_038221771.1">
    <property type="protein sequence ID" value="XP_038077699.1"/>
    <property type="gene ID" value="LOC119745432"/>
</dbReference>
<dbReference type="InterPro" id="IPR013087">
    <property type="entry name" value="Znf_C2H2_type"/>
</dbReference>
<dbReference type="GO" id="GO:0005634">
    <property type="term" value="C:nucleus"/>
    <property type="evidence" value="ECO:0007669"/>
    <property type="project" value="InterPro"/>
</dbReference>
<dbReference type="PANTHER" id="PTHR47034">
    <property type="entry name" value="ZINC FINGER TRANSCRIPTION FACTOR TRPS1"/>
    <property type="match status" value="1"/>
</dbReference>
<evidence type="ECO:0000313" key="5">
    <source>
        <dbReference type="Proteomes" id="UP000887568"/>
    </source>
</evidence>
<feature type="domain" description="C2H2-type" evidence="3">
    <location>
        <begin position="1035"/>
        <end position="1062"/>
    </location>
</feature>
<feature type="region of interest" description="Disordered" evidence="2">
    <location>
        <begin position="962"/>
        <end position="986"/>
    </location>
</feature>
<feature type="region of interest" description="Disordered" evidence="2">
    <location>
        <begin position="586"/>
        <end position="611"/>
    </location>
</feature>
<dbReference type="PROSITE" id="PS00028">
    <property type="entry name" value="ZINC_FINGER_C2H2_1"/>
    <property type="match status" value="1"/>
</dbReference>
<feature type="region of interest" description="Disordered" evidence="2">
    <location>
        <begin position="814"/>
        <end position="914"/>
    </location>
</feature>
<evidence type="ECO:0000259" key="3">
    <source>
        <dbReference type="PROSITE" id="PS50157"/>
    </source>
</evidence>
<dbReference type="InterPro" id="IPR036236">
    <property type="entry name" value="Znf_C2H2_sf"/>
</dbReference>
<feature type="region of interest" description="Disordered" evidence="2">
    <location>
        <begin position="407"/>
        <end position="545"/>
    </location>
</feature>
<feature type="compositionally biased region" description="Basic and acidic residues" evidence="2">
    <location>
        <begin position="323"/>
        <end position="340"/>
    </location>
</feature>
<feature type="compositionally biased region" description="Basic and acidic residues" evidence="2">
    <location>
        <begin position="105"/>
        <end position="119"/>
    </location>
</feature>
<dbReference type="PANTHER" id="PTHR47034:SF3">
    <property type="entry name" value="ZINC FINGER PROTEIN HELIOS-LIKE"/>
    <property type="match status" value="1"/>
</dbReference>
<feature type="compositionally biased region" description="Polar residues" evidence="2">
    <location>
        <begin position="586"/>
        <end position="596"/>
    </location>
</feature>